<dbReference type="AlphaFoldDB" id="A0A545TFF3"/>
<sequence length="168" mass="18751">MHAHDHPHDHGHGHGHGHSQDHSHPGPGHNHRHEGTEHLHSHVHGQSDKERAEEVKVLATSFLEGFRSAEDKTSYLRLAGVPFQRKGSDGLIMYLVDAAIVANWQIGTASPAFASRELLYMPFPGKMIDSRESMTFTYVSLSERTDVDLLSMLAERVETSLQGETHDH</sequence>
<dbReference type="Proteomes" id="UP000315252">
    <property type="component" value="Unassembled WGS sequence"/>
</dbReference>
<evidence type="ECO:0000313" key="3">
    <source>
        <dbReference type="Proteomes" id="UP000315252"/>
    </source>
</evidence>
<reference evidence="2 3" key="1">
    <citation type="submission" date="2019-06" db="EMBL/GenBank/DDBJ databases">
        <title>Whole genome sequence for Rhodospirillaceae sp. R148.</title>
        <authorList>
            <person name="Wang G."/>
        </authorList>
    </citation>
    <scope>NUCLEOTIDE SEQUENCE [LARGE SCALE GENOMIC DNA]</scope>
    <source>
        <strain evidence="2 3">R148</strain>
    </source>
</reference>
<comment type="caution">
    <text evidence="2">The sequence shown here is derived from an EMBL/GenBank/DDBJ whole genome shotgun (WGS) entry which is preliminary data.</text>
</comment>
<feature type="compositionally biased region" description="Basic and acidic residues" evidence="1">
    <location>
        <begin position="1"/>
        <end position="24"/>
    </location>
</feature>
<feature type="region of interest" description="Disordered" evidence="1">
    <location>
        <begin position="1"/>
        <end position="52"/>
    </location>
</feature>
<dbReference type="EMBL" id="VHSH01000009">
    <property type="protein sequence ID" value="TQV75925.1"/>
    <property type="molecule type" value="Genomic_DNA"/>
</dbReference>
<organism evidence="2 3">
    <name type="scientific">Denitrobaculum tricleocarpae</name>
    <dbReference type="NCBI Taxonomy" id="2591009"/>
    <lineage>
        <taxon>Bacteria</taxon>
        <taxon>Pseudomonadati</taxon>
        <taxon>Pseudomonadota</taxon>
        <taxon>Alphaproteobacteria</taxon>
        <taxon>Rhodospirillales</taxon>
        <taxon>Rhodospirillaceae</taxon>
        <taxon>Denitrobaculum</taxon>
    </lineage>
</organism>
<accession>A0A545TFF3</accession>
<gene>
    <name evidence="2" type="ORF">FKG95_23540</name>
</gene>
<dbReference type="OrthoDB" id="7360617at2"/>
<protein>
    <submittedName>
        <fullName evidence="2">Uncharacterized protein</fullName>
    </submittedName>
</protein>
<proteinExistence type="predicted"/>
<evidence type="ECO:0000256" key="1">
    <source>
        <dbReference type="SAM" id="MobiDB-lite"/>
    </source>
</evidence>
<keyword evidence="3" id="KW-1185">Reference proteome</keyword>
<name>A0A545TFF3_9PROT</name>
<feature type="compositionally biased region" description="Basic and acidic residues" evidence="1">
    <location>
        <begin position="33"/>
        <end position="52"/>
    </location>
</feature>
<evidence type="ECO:0000313" key="2">
    <source>
        <dbReference type="EMBL" id="TQV75925.1"/>
    </source>
</evidence>